<comment type="caution">
    <text evidence="2">The sequence shown here is derived from an EMBL/GenBank/DDBJ whole genome shotgun (WGS) entry which is preliminary data.</text>
</comment>
<protein>
    <submittedName>
        <fullName evidence="2">Uncharacterized protein</fullName>
    </submittedName>
</protein>
<keyword evidence="3" id="KW-1185">Reference proteome</keyword>
<evidence type="ECO:0000256" key="1">
    <source>
        <dbReference type="SAM" id="MobiDB-lite"/>
    </source>
</evidence>
<dbReference type="AlphaFoldDB" id="A0A2T0VDZ0"/>
<name>A0A2T0VDZ0_9MICO</name>
<dbReference type="EMBL" id="PVTL01000004">
    <property type="protein sequence ID" value="PRY68396.1"/>
    <property type="molecule type" value="Genomic_DNA"/>
</dbReference>
<feature type="region of interest" description="Disordered" evidence="1">
    <location>
        <begin position="37"/>
        <end position="67"/>
    </location>
</feature>
<feature type="compositionally biased region" description="Low complexity" evidence="1">
    <location>
        <begin position="37"/>
        <end position="62"/>
    </location>
</feature>
<evidence type="ECO:0000313" key="2">
    <source>
        <dbReference type="EMBL" id="PRY68396.1"/>
    </source>
</evidence>
<dbReference type="InterPro" id="IPR006311">
    <property type="entry name" value="TAT_signal"/>
</dbReference>
<dbReference type="RefSeq" id="WP_106211826.1">
    <property type="nucleotide sequence ID" value="NZ_PVTL01000004.1"/>
</dbReference>
<gene>
    <name evidence="2" type="ORF">B0I08_10498</name>
</gene>
<organism evidence="2 3">
    <name type="scientific">Glaciihabitans tibetensis</name>
    <dbReference type="NCBI Taxonomy" id="1266600"/>
    <lineage>
        <taxon>Bacteria</taxon>
        <taxon>Bacillati</taxon>
        <taxon>Actinomycetota</taxon>
        <taxon>Actinomycetes</taxon>
        <taxon>Micrococcales</taxon>
        <taxon>Microbacteriaceae</taxon>
        <taxon>Glaciihabitans</taxon>
    </lineage>
</organism>
<reference evidence="2 3" key="1">
    <citation type="submission" date="2018-03" db="EMBL/GenBank/DDBJ databases">
        <title>Genomic Encyclopedia of Type Strains, Phase III (KMG-III): the genomes of soil and plant-associated and newly described type strains.</title>
        <authorList>
            <person name="Whitman W."/>
        </authorList>
    </citation>
    <scope>NUCLEOTIDE SEQUENCE [LARGE SCALE GENOMIC DNA]</scope>
    <source>
        <strain evidence="2 3">CGMCC 1.12484</strain>
    </source>
</reference>
<sequence>MESPAVTKSGAFARRTLLALTGVVTATLLLAGCAAGSNDAAGSSSEPSVAVTATAPPALDAPPESEEHALESAEAKLAEYFVVLNTILGEGGVSPERINQVAVSPQLELFMDGAKNISDNKMVMTGDAISTVTASSISDGVEGDTAVPFGTATITTCFDGSPRTMTFPDGSPAPRPQFPRTLSTFTINYLPSMGDWFISDQKSDNEPC</sequence>
<proteinExistence type="predicted"/>
<dbReference type="PROSITE" id="PS51318">
    <property type="entry name" value="TAT"/>
    <property type="match status" value="1"/>
</dbReference>
<accession>A0A2T0VDZ0</accession>
<dbReference type="Proteomes" id="UP000237983">
    <property type="component" value="Unassembled WGS sequence"/>
</dbReference>
<evidence type="ECO:0000313" key="3">
    <source>
        <dbReference type="Proteomes" id="UP000237983"/>
    </source>
</evidence>